<dbReference type="CDD" id="cd02440">
    <property type="entry name" value="AdoMet_MTases"/>
    <property type="match status" value="1"/>
</dbReference>
<dbReference type="GO" id="GO:0004482">
    <property type="term" value="F:mRNA 5'-cap (guanine-N7-)-methyltransferase activity"/>
    <property type="evidence" value="ECO:0007669"/>
    <property type="project" value="UniProtKB-EC"/>
</dbReference>
<evidence type="ECO:0000256" key="12">
    <source>
        <dbReference type="ARBA" id="ARBA00033387"/>
    </source>
</evidence>
<feature type="region of interest" description="Disordered" evidence="16">
    <location>
        <begin position="327"/>
        <end position="455"/>
    </location>
</feature>
<reference evidence="18" key="1">
    <citation type="journal article" date="2021" name="J Fungi (Basel)">
        <title>Virulence traits and population genomics of the black yeast Aureobasidium melanogenum.</title>
        <authorList>
            <person name="Cernosa A."/>
            <person name="Sun X."/>
            <person name="Gostincar C."/>
            <person name="Fang C."/>
            <person name="Gunde-Cimerman N."/>
            <person name="Song Z."/>
        </authorList>
    </citation>
    <scope>NUCLEOTIDE SEQUENCE</scope>
    <source>
        <strain evidence="18">EXF-9911</strain>
    </source>
</reference>
<keyword evidence="5" id="KW-0507">mRNA processing</keyword>
<keyword evidence="7" id="KW-0949">S-adenosyl-L-methionine</keyword>
<evidence type="ECO:0000256" key="9">
    <source>
        <dbReference type="ARBA" id="ARBA00023042"/>
    </source>
</evidence>
<feature type="compositionally biased region" description="Low complexity" evidence="16">
    <location>
        <begin position="80"/>
        <end position="92"/>
    </location>
</feature>
<dbReference type="InterPro" id="IPR039753">
    <property type="entry name" value="RG7MT1"/>
</dbReference>
<comment type="subcellular location">
    <subcellularLocation>
        <location evidence="2">Nucleus</location>
    </subcellularLocation>
</comment>
<evidence type="ECO:0000256" key="5">
    <source>
        <dbReference type="ARBA" id="ARBA00022664"/>
    </source>
</evidence>
<evidence type="ECO:0000256" key="8">
    <source>
        <dbReference type="ARBA" id="ARBA00022884"/>
    </source>
</evidence>
<dbReference type="GO" id="GO:0005634">
    <property type="term" value="C:nucleus"/>
    <property type="evidence" value="ECO:0007669"/>
    <property type="project" value="UniProtKB-SubCell"/>
</dbReference>
<evidence type="ECO:0000256" key="7">
    <source>
        <dbReference type="ARBA" id="ARBA00022691"/>
    </source>
</evidence>
<evidence type="ECO:0000256" key="2">
    <source>
        <dbReference type="ARBA" id="ARBA00004123"/>
    </source>
</evidence>
<evidence type="ECO:0000256" key="4">
    <source>
        <dbReference type="ARBA" id="ARBA00022603"/>
    </source>
</evidence>
<comment type="catalytic activity">
    <reaction evidence="13">
        <text>a 5'-end (5'-triphosphoguanosine)-ribonucleoside in mRNA + S-adenosyl-L-methionine = a 5'-end (N(7)-methyl 5'-triphosphoguanosine)-ribonucleoside in mRNA + S-adenosyl-L-homocysteine</text>
        <dbReference type="Rhea" id="RHEA:67008"/>
        <dbReference type="Rhea" id="RHEA-COMP:17166"/>
        <dbReference type="Rhea" id="RHEA-COMP:17167"/>
        <dbReference type="ChEBI" id="CHEBI:57856"/>
        <dbReference type="ChEBI" id="CHEBI:59789"/>
        <dbReference type="ChEBI" id="CHEBI:156461"/>
        <dbReference type="ChEBI" id="CHEBI:167617"/>
        <dbReference type="EC" id="2.1.1.56"/>
    </reaction>
</comment>
<dbReference type="EMBL" id="JAHFXF010000866">
    <property type="protein sequence ID" value="KAG9681596.1"/>
    <property type="molecule type" value="Genomic_DNA"/>
</dbReference>
<keyword evidence="8" id="KW-0694">RNA-binding</keyword>
<dbReference type="Proteomes" id="UP000779574">
    <property type="component" value="Unassembled WGS sequence"/>
</dbReference>
<dbReference type="PANTHER" id="PTHR12189:SF2">
    <property type="entry name" value="MRNA CAP GUANINE-N7 METHYLTRANSFERASE"/>
    <property type="match status" value="1"/>
</dbReference>
<proteinExistence type="predicted"/>
<evidence type="ECO:0000259" key="17">
    <source>
        <dbReference type="PROSITE" id="PS51562"/>
    </source>
</evidence>
<dbReference type="InterPro" id="IPR016899">
    <property type="entry name" value="mRNA_G-N7_MeTrfase_euk"/>
</dbReference>
<comment type="caution">
    <text evidence="18">The sequence shown here is derived from an EMBL/GenBank/DDBJ whole genome shotgun (WGS) entry which is preliminary data.</text>
</comment>
<evidence type="ECO:0000256" key="14">
    <source>
        <dbReference type="ARBA" id="ARBA00049739"/>
    </source>
</evidence>
<keyword evidence="10" id="KW-0539">Nucleus</keyword>
<feature type="compositionally biased region" description="Pro residues" evidence="16">
    <location>
        <begin position="64"/>
        <end position="73"/>
    </location>
</feature>
<dbReference type="InterPro" id="IPR004971">
    <property type="entry name" value="mRNA_G-N7_MeTrfase_dom"/>
</dbReference>
<evidence type="ECO:0000256" key="3">
    <source>
        <dbReference type="ARBA" id="ARBA00011926"/>
    </source>
</evidence>
<keyword evidence="4" id="KW-0489">Methyltransferase</keyword>
<evidence type="ECO:0000256" key="6">
    <source>
        <dbReference type="ARBA" id="ARBA00022679"/>
    </source>
</evidence>
<dbReference type="PROSITE" id="PS51562">
    <property type="entry name" value="RNA_CAP0_MT"/>
    <property type="match status" value="1"/>
</dbReference>
<feature type="domain" description="MRNA cap 0 methyltransferase" evidence="17">
    <location>
        <begin position="139"/>
        <end position="576"/>
    </location>
</feature>
<evidence type="ECO:0000256" key="11">
    <source>
        <dbReference type="ARBA" id="ARBA00032772"/>
    </source>
</evidence>
<reference evidence="18" key="2">
    <citation type="submission" date="2021-08" db="EMBL/GenBank/DDBJ databases">
        <authorList>
            <person name="Gostincar C."/>
            <person name="Sun X."/>
            <person name="Song Z."/>
            <person name="Gunde-Cimerman N."/>
        </authorList>
    </citation>
    <scope>NUCLEOTIDE SEQUENCE</scope>
    <source>
        <strain evidence="18">EXF-9911</strain>
    </source>
</reference>
<feature type="site" description="mRNA cap binding" evidence="15">
    <location>
        <position position="501"/>
    </location>
</feature>
<feature type="site" description="mRNA cap binding" evidence="15">
    <location>
        <position position="568"/>
    </location>
</feature>
<dbReference type="AlphaFoldDB" id="A0A9P8E579"/>
<evidence type="ECO:0000256" key="16">
    <source>
        <dbReference type="SAM" id="MobiDB-lite"/>
    </source>
</evidence>
<dbReference type="PIRSF" id="PIRSF028762">
    <property type="entry name" value="ABD1"/>
    <property type="match status" value="1"/>
</dbReference>
<dbReference type="GO" id="GO:0003723">
    <property type="term" value="F:RNA binding"/>
    <property type="evidence" value="ECO:0007669"/>
    <property type="project" value="UniProtKB-KW"/>
</dbReference>
<evidence type="ECO:0000256" key="15">
    <source>
        <dbReference type="PIRSR" id="PIRSR028762-2"/>
    </source>
</evidence>
<evidence type="ECO:0000256" key="10">
    <source>
        <dbReference type="ARBA" id="ARBA00023242"/>
    </source>
</evidence>
<sequence>MPRQTQDSTKGRRSPPPTDSPLPESDSYQKPSRKRIRESDLPSSRAPKRQRSPLTSSTRRDVPNPDPPSPPRSPPRKRPGASSRISAAARQAAEQKRLQREEEERKQVQQNRAVAPTDIVSAHYNAVPERGRDWRKTESKIQGLRSLNNWIKSCMIQKFSPSDDRDYRPIVLDMGCGKGGDLQKWQSAPQTPRLYVGVDPADVSIDQARGRYIEMQRRRRGPRNAKHLEAHFFAQDAFGVSLANIPIVREVGFDPHAGPDTTGAITARFSQGGFDVVSMMFCLHYSYESEETARGMLKNVAGALKKGGRFLGVMPNSDIIRRKIEQHMKGGVKTSEPTKEDSPPAGLNYDDDDAWDPEKPSGGATAGDDDWNPEQSLDPHAQNDEDDWDPEKPLEPTQAANGGNDDDDWDPEKSLQPAANGTANNDDWNPEAPIENATSGEEKPKPQAKAPALPKEPLEWGNSIYKVKFPESQPLPYDGVFRPPFGWKYYYYLEEAVDVPEFVVPWEGFRALAEEYGLELMYRKPFPEVWEDEKDDYELGPLSERMRVKDREGRFLGTKEEMEAAGFYHAFCFYKI</sequence>
<dbReference type="EC" id="2.1.1.56" evidence="3"/>
<feature type="site" description="mRNA cap binding" evidence="15">
    <location>
        <position position="184"/>
    </location>
</feature>
<evidence type="ECO:0000256" key="13">
    <source>
        <dbReference type="ARBA" id="ARBA00044712"/>
    </source>
</evidence>
<evidence type="ECO:0000256" key="1">
    <source>
        <dbReference type="ARBA" id="ARBA00003378"/>
    </source>
</evidence>
<accession>A0A9P8E579</accession>
<feature type="non-terminal residue" evidence="18">
    <location>
        <position position="576"/>
    </location>
</feature>
<evidence type="ECO:0000313" key="18">
    <source>
        <dbReference type="EMBL" id="KAG9681596.1"/>
    </source>
</evidence>
<organism evidence="18 19">
    <name type="scientific">Aureobasidium melanogenum</name>
    <name type="common">Aureobasidium pullulans var. melanogenum</name>
    <dbReference type="NCBI Taxonomy" id="46634"/>
    <lineage>
        <taxon>Eukaryota</taxon>
        <taxon>Fungi</taxon>
        <taxon>Dikarya</taxon>
        <taxon>Ascomycota</taxon>
        <taxon>Pezizomycotina</taxon>
        <taxon>Dothideomycetes</taxon>
        <taxon>Dothideomycetidae</taxon>
        <taxon>Dothideales</taxon>
        <taxon>Saccotheciaceae</taxon>
        <taxon>Aureobasidium</taxon>
    </lineage>
</organism>
<dbReference type="Pfam" id="PF03291">
    <property type="entry name" value="mRNA_G-N7_MeTrfase"/>
    <property type="match status" value="2"/>
</dbReference>
<comment type="function">
    <text evidence="1">Responsible for methylating the 5'-cap structure of mRNAs.</text>
</comment>
<dbReference type="PANTHER" id="PTHR12189">
    <property type="entry name" value="MRNA GUANINE-7- METHYLTRANSFERASE"/>
    <property type="match status" value="1"/>
</dbReference>
<dbReference type="OrthoDB" id="10248867at2759"/>
<keyword evidence="9 15" id="KW-0506">mRNA capping</keyword>
<evidence type="ECO:0000313" key="19">
    <source>
        <dbReference type="Proteomes" id="UP000779574"/>
    </source>
</evidence>
<keyword evidence="6" id="KW-0808">Transferase</keyword>
<feature type="compositionally biased region" description="Polar residues" evidence="16">
    <location>
        <begin position="417"/>
        <end position="427"/>
    </location>
</feature>
<protein>
    <recommendedName>
        <fullName evidence="14">mRNA cap guanine-N(7) methyltransferase</fullName>
        <ecNumber evidence="3">2.1.1.56</ecNumber>
    </recommendedName>
    <alternativeName>
        <fullName evidence="11">mRNA (guanine-N(7))-methyltransferase</fullName>
    </alternativeName>
    <alternativeName>
        <fullName evidence="12">mRNA cap methyltransferase</fullName>
    </alternativeName>
</protein>
<dbReference type="SUPFAM" id="SSF53335">
    <property type="entry name" value="S-adenosyl-L-methionine-dependent methyltransferases"/>
    <property type="match status" value="1"/>
</dbReference>
<feature type="site" description="mRNA cap binding" evidence="15">
    <location>
        <position position="178"/>
    </location>
</feature>
<feature type="site" description="mRNA cap binding" evidence="15">
    <location>
        <position position="284"/>
    </location>
</feature>
<feature type="site" description="mRNA cap binding" evidence="15">
    <location>
        <position position="211"/>
    </location>
</feature>
<feature type="binding site" evidence="15">
    <location>
        <begin position="148"/>
        <end position="149"/>
    </location>
    <ligand>
        <name>mRNA</name>
        <dbReference type="ChEBI" id="CHEBI:33699"/>
    </ligand>
</feature>
<name>A0A9P8E579_AURME</name>
<gene>
    <name evidence="18" type="ORF">KCU76_g14389</name>
</gene>
<dbReference type="Gene3D" id="3.40.50.150">
    <property type="entry name" value="Vaccinia Virus protein VP39"/>
    <property type="match status" value="2"/>
</dbReference>
<dbReference type="InterPro" id="IPR029063">
    <property type="entry name" value="SAM-dependent_MTases_sf"/>
</dbReference>
<feature type="region of interest" description="Disordered" evidence="16">
    <location>
        <begin position="1"/>
        <end position="93"/>
    </location>
</feature>